<dbReference type="FunFam" id="3.30.160.60:FF:000021">
    <property type="entry name" value="Basic krueppel-like factor 3"/>
    <property type="match status" value="1"/>
</dbReference>
<dbReference type="GO" id="GO:0000981">
    <property type="term" value="F:DNA-binding transcription factor activity, RNA polymerase II-specific"/>
    <property type="evidence" value="ECO:0007669"/>
    <property type="project" value="TreeGrafter"/>
</dbReference>
<dbReference type="CDD" id="cd21579">
    <property type="entry name" value="KLF5_N"/>
    <property type="match status" value="1"/>
</dbReference>
<keyword evidence="5" id="KW-0862">Zinc</keyword>
<feature type="domain" description="C2H2-type" evidence="9">
    <location>
        <begin position="332"/>
        <end position="361"/>
    </location>
</feature>
<dbReference type="OrthoDB" id="4748970at2759"/>
<dbReference type="PANTHER" id="PTHR23235">
    <property type="entry name" value="KRUEPPEL-LIKE TRANSCRIPTION FACTOR"/>
    <property type="match status" value="1"/>
</dbReference>
<keyword evidence="3" id="KW-0677">Repeat</keyword>
<dbReference type="GO" id="GO:0005634">
    <property type="term" value="C:nucleus"/>
    <property type="evidence" value="ECO:0007669"/>
    <property type="project" value="UniProtKB-SubCell"/>
</dbReference>
<comment type="caution">
    <text evidence="10">The sequence shown here is derived from an EMBL/GenBank/DDBJ whole genome shotgun (WGS) entry which is preliminary data.</text>
</comment>
<comment type="subcellular location">
    <subcellularLocation>
        <location evidence="1">Nucleus</location>
    </subcellularLocation>
</comment>
<dbReference type="FunFam" id="3.30.160.60:FF:000018">
    <property type="entry name" value="Krueppel-like factor 15"/>
    <property type="match status" value="1"/>
</dbReference>
<dbReference type="InterPro" id="IPR013087">
    <property type="entry name" value="Znf_C2H2_type"/>
</dbReference>
<dbReference type="PROSITE" id="PS50157">
    <property type="entry name" value="ZINC_FINGER_C2H2_2"/>
    <property type="match status" value="3"/>
</dbReference>
<name>A0A8T3DTC9_9TELE</name>
<organism evidence="10 11">
    <name type="scientific">Albula goreensis</name>
    <dbReference type="NCBI Taxonomy" id="1534307"/>
    <lineage>
        <taxon>Eukaryota</taxon>
        <taxon>Metazoa</taxon>
        <taxon>Chordata</taxon>
        <taxon>Craniata</taxon>
        <taxon>Vertebrata</taxon>
        <taxon>Euteleostomi</taxon>
        <taxon>Actinopterygii</taxon>
        <taxon>Neopterygii</taxon>
        <taxon>Teleostei</taxon>
        <taxon>Albuliformes</taxon>
        <taxon>Albulidae</taxon>
        <taxon>Albula</taxon>
    </lineage>
</organism>
<dbReference type="GO" id="GO:0008270">
    <property type="term" value="F:zinc ion binding"/>
    <property type="evidence" value="ECO:0007669"/>
    <property type="project" value="UniProtKB-KW"/>
</dbReference>
<dbReference type="InterPro" id="IPR036236">
    <property type="entry name" value="Znf_C2H2_sf"/>
</dbReference>
<evidence type="ECO:0000256" key="8">
    <source>
        <dbReference type="SAM" id="MobiDB-lite"/>
    </source>
</evidence>
<protein>
    <recommendedName>
        <fullName evidence="9">C2H2-type domain-containing protein</fullName>
    </recommendedName>
</protein>
<proteinExistence type="predicted"/>
<dbReference type="GO" id="GO:0000978">
    <property type="term" value="F:RNA polymerase II cis-regulatory region sequence-specific DNA binding"/>
    <property type="evidence" value="ECO:0007669"/>
    <property type="project" value="TreeGrafter"/>
</dbReference>
<keyword evidence="4 7" id="KW-0863">Zinc-finger</keyword>
<sequence>MATMLTMSTGLAPGEEEPFYSHLKPALTGGFQGEDSTLFTVDTKNTISGRPVSNDYTQAKSEMEKYLTPQPLISPEAKKVRRDSASVVDQFFGEEQGSPYSINMNVFLPDITYLRTGLCRPPRSAVTHIKTEPIQPFMPPSCPSTSIAPTLPEFTSIFSPSQAADMNSIFVKQEMPSLDIVQDGPLFQLLNSELDAPLSGNQAVVDTHSGIPMSSPISSFNELHLAPQQTVVKPFSSMHSSGYSLPAQFVQQPQQKAAYLPPSPPNSEPGSPDRQKELLHNMSPPPSYAASIASKLAVHNTSLPAALPVPPPSMPVRYNRRTNPDLEKRRIHHCDFPGCKKVYTKSSHLKAHLRTHTGEKPYKCTWEGCDWRFARSDELTRHFRKHTGAKPFQCAVCSRSFSRSDHLALHMKRHQN</sequence>
<evidence type="ECO:0000256" key="1">
    <source>
        <dbReference type="ARBA" id="ARBA00004123"/>
    </source>
</evidence>
<feature type="domain" description="C2H2-type" evidence="9">
    <location>
        <begin position="362"/>
        <end position="391"/>
    </location>
</feature>
<evidence type="ECO:0000259" key="9">
    <source>
        <dbReference type="PROSITE" id="PS50157"/>
    </source>
</evidence>
<evidence type="ECO:0000256" key="4">
    <source>
        <dbReference type="ARBA" id="ARBA00022771"/>
    </source>
</evidence>
<evidence type="ECO:0000313" key="11">
    <source>
        <dbReference type="Proteomes" id="UP000829720"/>
    </source>
</evidence>
<dbReference type="SUPFAM" id="SSF57667">
    <property type="entry name" value="beta-beta-alpha zinc fingers"/>
    <property type="match status" value="2"/>
</dbReference>
<keyword evidence="2" id="KW-0479">Metal-binding</keyword>
<evidence type="ECO:0000256" key="6">
    <source>
        <dbReference type="ARBA" id="ARBA00023242"/>
    </source>
</evidence>
<reference evidence="10" key="1">
    <citation type="submission" date="2021-01" db="EMBL/GenBank/DDBJ databases">
        <authorList>
            <person name="Zahm M."/>
            <person name="Roques C."/>
            <person name="Cabau C."/>
            <person name="Klopp C."/>
            <person name="Donnadieu C."/>
            <person name="Jouanno E."/>
            <person name="Lampietro C."/>
            <person name="Louis A."/>
            <person name="Herpin A."/>
            <person name="Echchiki A."/>
            <person name="Berthelot C."/>
            <person name="Parey E."/>
            <person name="Roest-Crollius H."/>
            <person name="Braasch I."/>
            <person name="Postlethwait J."/>
            <person name="Bobe J."/>
            <person name="Montfort J."/>
            <person name="Bouchez O."/>
            <person name="Begum T."/>
            <person name="Mejri S."/>
            <person name="Adams A."/>
            <person name="Chen W.-J."/>
            <person name="Guiguen Y."/>
        </authorList>
    </citation>
    <scope>NUCLEOTIDE SEQUENCE</scope>
    <source>
        <tissue evidence="10">Blood</tissue>
    </source>
</reference>
<keyword evidence="6" id="KW-0539">Nucleus</keyword>
<dbReference type="Proteomes" id="UP000829720">
    <property type="component" value="Unassembled WGS sequence"/>
</dbReference>
<dbReference type="AlphaFoldDB" id="A0A8T3DTC9"/>
<feature type="region of interest" description="Disordered" evidence="8">
    <location>
        <begin position="253"/>
        <end position="286"/>
    </location>
</feature>
<dbReference type="PROSITE" id="PS00028">
    <property type="entry name" value="ZINC_FINGER_C2H2_1"/>
    <property type="match status" value="3"/>
</dbReference>
<dbReference type="Pfam" id="PF00096">
    <property type="entry name" value="zf-C2H2"/>
    <property type="match status" value="3"/>
</dbReference>
<dbReference type="EMBL" id="JAERUA010000005">
    <property type="protein sequence ID" value="KAI1899590.1"/>
    <property type="molecule type" value="Genomic_DNA"/>
</dbReference>
<evidence type="ECO:0000256" key="2">
    <source>
        <dbReference type="ARBA" id="ARBA00022723"/>
    </source>
</evidence>
<evidence type="ECO:0000256" key="3">
    <source>
        <dbReference type="ARBA" id="ARBA00022737"/>
    </source>
</evidence>
<evidence type="ECO:0000256" key="5">
    <source>
        <dbReference type="ARBA" id="ARBA00022833"/>
    </source>
</evidence>
<gene>
    <name evidence="10" type="ORF">AGOR_G00063360</name>
</gene>
<evidence type="ECO:0000313" key="10">
    <source>
        <dbReference type="EMBL" id="KAI1899590.1"/>
    </source>
</evidence>
<feature type="domain" description="C2H2-type" evidence="9">
    <location>
        <begin position="392"/>
        <end position="416"/>
    </location>
</feature>
<evidence type="ECO:0000256" key="7">
    <source>
        <dbReference type="PROSITE-ProRule" id="PRU00042"/>
    </source>
</evidence>
<dbReference type="PANTHER" id="PTHR23235:SF173">
    <property type="entry name" value="C2H2-TYPE DOMAIN-CONTAINING PROTEIN"/>
    <property type="match status" value="1"/>
</dbReference>
<dbReference type="FunFam" id="3.30.160.60:FF:000463">
    <property type="entry name" value="Krueppel-like factor 5"/>
    <property type="match status" value="1"/>
</dbReference>
<dbReference type="SMART" id="SM00355">
    <property type="entry name" value="ZnF_C2H2"/>
    <property type="match status" value="3"/>
</dbReference>
<accession>A0A8T3DTC9</accession>
<keyword evidence="11" id="KW-1185">Reference proteome</keyword>
<dbReference type="Gene3D" id="3.30.160.60">
    <property type="entry name" value="Classic Zinc Finger"/>
    <property type="match status" value="3"/>
</dbReference>